<protein>
    <submittedName>
        <fullName evidence="2">Uncharacterized protein</fullName>
    </submittedName>
</protein>
<dbReference type="RefSeq" id="WP_419187852.1">
    <property type="nucleotide sequence ID" value="NZ_CP036272.1"/>
</dbReference>
<gene>
    <name evidence="2" type="ORF">SV7mr_50950</name>
</gene>
<keyword evidence="3" id="KW-1185">Reference proteome</keyword>
<dbReference type="AlphaFoldDB" id="A0A517T2D8"/>
<organism evidence="2 3">
    <name type="scientific">Stieleria bergensis</name>
    <dbReference type="NCBI Taxonomy" id="2528025"/>
    <lineage>
        <taxon>Bacteria</taxon>
        <taxon>Pseudomonadati</taxon>
        <taxon>Planctomycetota</taxon>
        <taxon>Planctomycetia</taxon>
        <taxon>Pirellulales</taxon>
        <taxon>Pirellulaceae</taxon>
        <taxon>Stieleria</taxon>
    </lineage>
</organism>
<dbReference type="EMBL" id="CP036272">
    <property type="protein sequence ID" value="QDT62547.1"/>
    <property type="molecule type" value="Genomic_DNA"/>
</dbReference>
<feature type="region of interest" description="Disordered" evidence="1">
    <location>
        <begin position="23"/>
        <end position="42"/>
    </location>
</feature>
<accession>A0A517T2D8</accession>
<evidence type="ECO:0000256" key="1">
    <source>
        <dbReference type="SAM" id="MobiDB-lite"/>
    </source>
</evidence>
<evidence type="ECO:0000313" key="2">
    <source>
        <dbReference type="EMBL" id="QDT62547.1"/>
    </source>
</evidence>
<sequence length="42" mass="4352">MSSCSNAGDRNQNVQLELHVVTASEGNGAGLGERSEVPALRP</sequence>
<reference evidence="2 3" key="1">
    <citation type="submission" date="2019-02" db="EMBL/GenBank/DDBJ databases">
        <title>Deep-cultivation of Planctomycetes and their phenomic and genomic characterization uncovers novel biology.</title>
        <authorList>
            <person name="Wiegand S."/>
            <person name="Jogler M."/>
            <person name="Boedeker C."/>
            <person name="Pinto D."/>
            <person name="Vollmers J."/>
            <person name="Rivas-Marin E."/>
            <person name="Kohn T."/>
            <person name="Peeters S.H."/>
            <person name="Heuer A."/>
            <person name="Rast P."/>
            <person name="Oberbeckmann S."/>
            <person name="Bunk B."/>
            <person name="Jeske O."/>
            <person name="Meyerdierks A."/>
            <person name="Storesund J.E."/>
            <person name="Kallscheuer N."/>
            <person name="Luecker S."/>
            <person name="Lage O.M."/>
            <person name="Pohl T."/>
            <person name="Merkel B.J."/>
            <person name="Hornburger P."/>
            <person name="Mueller R.-W."/>
            <person name="Bruemmer F."/>
            <person name="Labrenz M."/>
            <person name="Spormann A.M."/>
            <person name="Op den Camp H."/>
            <person name="Overmann J."/>
            <person name="Amann R."/>
            <person name="Jetten M.S.M."/>
            <person name="Mascher T."/>
            <person name="Medema M.H."/>
            <person name="Devos D.P."/>
            <person name="Kaster A.-K."/>
            <person name="Ovreas L."/>
            <person name="Rohde M."/>
            <person name="Galperin M.Y."/>
            <person name="Jogler C."/>
        </authorList>
    </citation>
    <scope>NUCLEOTIDE SEQUENCE [LARGE SCALE GENOMIC DNA]</scope>
    <source>
        <strain evidence="2 3">SV_7m_r</strain>
    </source>
</reference>
<proteinExistence type="predicted"/>
<dbReference type="Proteomes" id="UP000315003">
    <property type="component" value="Chromosome"/>
</dbReference>
<name>A0A517T2D8_9BACT</name>
<evidence type="ECO:0000313" key="3">
    <source>
        <dbReference type="Proteomes" id="UP000315003"/>
    </source>
</evidence>